<name>A0ACC1U6C6_9AGAR</name>
<proteinExistence type="predicted"/>
<evidence type="ECO:0000313" key="1">
    <source>
        <dbReference type="EMBL" id="KAJ3812634.1"/>
    </source>
</evidence>
<organism evidence="1 2">
    <name type="scientific">Lentinula aff. lateritia</name>
    <dbReference type="NCBI Taxonomy" id="2804960"/>
    <lineage>
        <taxon>Eukaryota</taxon>
        <taxon>Fungi</taxon>
        <taxon>Dikarya</taxon>
        <taxon>Basidiomycota</taxon>
        <taxon>Agaricomycotina</taxon>
        <taxon>Agaricomycetes</taxon>
        <taxon>Agaricomycetidae</taxon>
        <taxon>Agaricales</taxon>
        <taxon>Marasmiineae</taxon>
        <taxon>Omphalotaceae</taxon>
        <taxon>Lentinula</taxon>
    </lineage>
</organism>
<comment type="caution">
    <text evidence="1">The sequence shown here is derived from an EMBL/GenBank/DDBJ whole genome shotgun (WGS) entry which is preliminary data.</text>
</comment>
<protein>
    <submittedName>
        <fullName evidence="1">Uncharacterized protein</fullName>
    </submittedName>
</protein>
<gene>
    <name evidence="1" type="ORF">F5876DRAFT_63804</name>
</gene>
<keyword evidence="2" id="KW-1185">Reference proteome</keyword>
<reference evidence="1" key="1">
    <citation type="submission" date="2022-09" db="EMBL/GenBank/DDBJ databases">
        <title>A Global Phylogenomic Analysis of the Shiitake Genus Lentinula.</title>
        <authorList>
            <consortium name="DOE Joint Genome Institute"/>
            <person name="Sierra-Patev S."/>
            <person name="Min B."/>
            <person name="Naranjo-Ortiz M."/>
            <person name="Looney B."/>
            <person name="Konkel Z."/>
            <person name="Slot J.C."/>
            <person name="Sakamoto Y."/>
            <person name="Steenwyk J.L."/>
            <person name="Rokas A."/>
            <person name="Carro J."/>
            <person name="Camarero S."/>
            <person name="Ferreira P."/>
            <person name="Molpeceres G."/>
            <person name="Ruiz-Duenas F.J."/>
            <person name="Serrano A."/>
            <person name="Henrissat B."/>
            <person name="Drula E."/>
            <person name="Hughes K.W."/>
            <person name="Mata J.L."/>
            <person name="Ishikawa N.K."/>
            <person name="Vargas-Isla R."/>
            <person name="Ushijima S."/>
            <person name="Smith C.A."/>
            <person name="Ahrendt S."/>
            <person name="Andreopoulos W."/>
            <person name="He G."/>
            <person name="Labutti K."/>
            <person name="Lipzen A."/>
            <person name="Ng V."/>
            <person name="Riley R."/>
            <person name="Sandor L."/>
            <person name="Barry K."/>
            <person name="Martinez A.T."/>
            <person name="Xiao Y."/>
            <person name="Gibbons J.G."/>
            <person name="Terashima K."/>
            <person name="Grigoriev I.V."/>
            <person name="Hibbett D.S."/>
        </authorList>
    </citation>
    <scope>NUCLEOTIDE SEQUENCE</scope>
    <source>
        <strain evidence="1">TMI1499</strain>
    </source>
</reference>
<sequence length="483" mass="54057">MLLRARKRDIPSRVLKCARWLGTTEREERTTNERIIPRTQEMQRVDRDRYRIRALNKAIKEVGYFGREMRDEGDVEELRGVGAEMKRELKGVVRGVGREEGLGEQGEKRRAEDQARMRSVQELLGVPGLGLTTAKELVRLGVTSVEQLQHYLELDATAQPHPLHPLSAHLTKTQVTNLRYLGHILQPATRSEIGRVHGVLTGLLPAQYEVECVGAYRRGFPIAQRIDVCLFHPLFHASVRDVPTPGVGLRPREARAEAGDYLSQVSLKTPILRKYTSARSRPDRRGRVEMAFRTAGVVPSGVRSRSMFLNQVVPALKAGGLVPVGYGEGEIGGGEMSVGQWKWSGVVRVPKEKESLRARLLALRGSDSSNVFRRLDLSIAPVPSKATALLFLTGDVEFVRDMRMRADRMGMVLTEFGLWTWDEHSWSLVPTPTEHSLFAALGMEYIPPEKRNYSFLLSRWSKVTGKSRRGGEEGAGVGVVLKS</sequence>
<dbReference type="Proteomes" id="UP001163835">
    <property type="component" value="Unassembled WGS sequence"/>
</dbReference>
<dbReference type="EMBL" id="MU795017">
    <property type="protein sequence ID" value="KAJ3812634.1"/>
    <property type="molecule type" value="Genomic_DNA"/>
</dbReference>
<evidence type="ECO:0000313" key="2">
    <source>
        <dbReference type="Proteomes" id="UP001163835"/>
    </source>
</evidence>
<accession>A0ACC1U6C6</accession>